<evidence type="ECO:0000256" key="2">
    <source>
        <dbReference type="ARBA" id="ARBA00023125"/>
    </source>
</evidence>
<keyword evidence="2" id="KW-0238">DNA-binding</keyword>
<dbReference type="Gene3D" id="1.10.260.40">
    <property type="entry name" value="lambda repressor-like DNA-binding domains"/>
    <property type="match status" value="1"/>
</dbReference>
<dbReference type="Gene3D" id="2.10.109.10">
    <property type="entry name" value="Umud Fragment, subunit A"/>
    <property type="match status" value="1"/>
</dbReference>
<protein>
    <submittedName>
        <fullName evidence="5">Repressor</fullName>
    </submittedName>
</protein>
<keyword evidence="3" id="KW-0804">Transcription</keyword>
<organism evidence="5 6">
    <name type="scientific">Escherichia coli</name>
    <dbReference type="NCBI Taxonomy" id="562"/>
    <lineage>
        <taxon>Bacteria</taxon>
        <taxon>Pseudomonadati</taxon>
        <taxon>Pseudomonadota</taxon>
        <taxon>Gammaproteobacteria</taxon>
        <taxon>Enterobacterales</taxon>
        <taxon>Enterobacteriaceae</taxon>
        <taxon>Escherichia</taxon>
    </lineage>
</organism>
<dbReference type="CDD" id="cd06529">
    <property type="entry name" value="S24_LexA-like"/>
    <property type="match status" value="1"/>
</dbReference>
<dbReference type="CDD" id="cd00093">
    <property type="entry name" value="HTH_XRE"/>
    <property type="match status" value="1"/>
</dbReference>
<evidence type="ECO:0000313" key="6">
    <source>
        <dbReference type="Proteomes" id="UP000037564"/>
    </source>
</evidence>
<dbReference type="GO" id="GO:0003677">
    <property type="term" value="F:DNA binding"/>
    <property type="evidence" value="ECO:0007669"/>
    <property type="project" value="UniProtKB-KW"/>
</dbReference>
<dbReference type="PANTHER" id="PTHR40661:SF3">
    <property type="entry name" value="FELS-1 PROPHAGE TRANSCRIPTIONAL REGULATOR"/>
    <property type="match status" value="1"/>
</dbReference>
<dbReference type="SMART" id="SM00530">
    <property type="entry name" value="HTH_XRE"/>
    <property type="match status" value="1"/>
</dbReference>
<dbReference type="InterPro" id="IPR036286">
    <property type="entry name" value="LexA/Signal_pep-like_sf"/>
</dbReference>
<evidence type="ECO:0000259" key="4">
    <source>
        <dbReference type="PROSITE" id="PS50943"/>
    </source>
</evidence>
<evidence type="ECO:0000256" key="1">
    <source>
        <dbReference type="ARBA" id="ARBA00023015"/>
    </source>
</evidence>
<comment type="caution">
    <text evidence="5">The sequence shown here is derived from an EMBL/GenBank/DDBJ whole genome shotgun (WGS) entry which is preliminary data.</text>
</comment>
<dbReference type="InterPro" id="IPR001387">
    <property type="entry name" value="Cro/C1-type_HTH"/>
</dbReference>
<evidence type="ECO:0000313" key="5">
    <source>
        <dbReference type="EMBL" id="KNF70426.1"/>
    </source>
</evidence>
<name>A0A0H0GBM2_ECOLX</name>
<accession>A0A0H0GBM2</accession>
<dbReference type="SUPFAM" id="SSF51306">
    <property type="entry name" value="LexA/Signal peptidase"/>
    <property type="match status" value="1"/>
</dbReference>
<feature type="domain" description="HTH cro/C1-type" evidence="4">
    <location>
        <begin position="22"/>
        <end position="64"/>
    </location>
</feature>
<dbReference type="PATRIC" id="fig|562.7396.peg.1470"/>
<gene>
    <name evidence="5" type="ORF">WR15_07950</name>
</gene>
<dbReference type="AlphaFoldDB" id="A0A0H0GBM2"/>
<dbReference type="SUPFAM" id="SSF47413">
    <property type="entry name" value="lambda repressor-like DNA-binding domains"/>
    <property type="match status" value="1"/>
</dbReference>
<dbReference type="InterPro" id="IPR039418">
    <property type="entry name" value="LexA-like"/>
</dbReference>
<reference evidence="5 6" key="1">
    <citation type="submission" date="2015-07" db="EMBL/GenBank/DDBJ databases">
        <title>Genome sequences of 64 non-O157:H7 Shiga toxin-producing Escherichia coli strains.</title>
        <authorList>
            <person name="Gonzalez-Escalona N."/>
            <person name="Toro M."/>
            <person name="Timme R."/>
            <person name="Payne J."/>
        </authorList>
    </citation>
    <scope>NUCLEOTIDE SEQUENCE [LARGE SCALE GENOMIC DNA]</scope>
    <source>
        <strain evidence="5 6">CFSAN026843</strain>
    </source>
</reference>
<dbReference type="EMBL" id="LGZN01000020">
    <property type="protein sequence ID" value="KNF70426.1"/>
    <property type="molecule type" value="Genomic_DNA"/>
</dbReference>
<dbReference type="InterPro" id="IPR015927">
    <property type="entry name" value="Peptidase_S24_S26A/B/C"/>
</dbReference>
<keyword evidence="1" id="KW-0805">Transcription regulation</keyword>
<dbReference type="Pfam" id="PF00717">
    <property type="entry name" value="Peptidase_S24"/>
    <property type="match status" value="1"/>
</dbReference>
<dbReference type="PANTHER" id="PTHR40661">
    <property type="match status" value="1"/>
</dbReference>
<dbReference type="InterPro" id="IPR010982">
    <property type="entry name" value="Lambda_DNA-bd_dom_sf"/>
</dbReference>
<dbReference type="PROSITE" id="PS50943">
    <property type="entry name" value="HTH_CROC1"/>
    <property type="match status" value="1"/>
</dbReference>
<sequence length="212" mass="22599">MSKQTISERITQRMHALNLKGKDLVNATGASKGSVSQWMNGGGAPSSRYISSLAKILKVNENWLLNGGELNTGDSLDLSLPPIKTVPLLSLQQAASWSDYMKNSSITSCVQLVGEIPANTFAVVLESDSMSTSGGGVSIPNGSTVFVDPDRTVQPGNIVLALLKGTTTPVIRKLEIEGPDILLVPTNPRYPSIMLDDLSCILGVCFKIQQDI</sequence>
<proteinExistence type="predicted"/>
<dbReference type="Proteomes" id="UP000037564">
    <property type="component" value="Unassembled WGS sequence"/>
</dbReference>
<evidence type="ECO:0000256" key="3">
    <source>
        <dbReference type="ARBA" id="ARBA00023163"/>
    </source>
</evidence>